<keyword evidence="2" id="KW-1185">Reference proteome</keyword>
<reference evidence="1 2" key="1">
    <citation type="journal article" date="2012" name="J. Bacteriol.">
        <title>Complete genome sequence of Mycoplasma haemocanis strain Illinois.</title>
        <authorList>
            <person name="do Nascimento N.C."/>
            <person name="Guimaraes A.M."/>
            <person name="Santos A.P."/>
            <person name="Sanmiguel P.J."/>
            <person name="Messick J.B."/>
        </authorList>
    </citation>
    <scope>NUCLEOTIDE SEQUENCE [LARGE SCALE GENOMIC DNA]</scope>
    <source>
        <strain evidence="1 2">Illinois</strain>
    </source>
</reference>
<accession>H6N732</accession>
<dbReference type="KEGG" id="mhe:MHC_02960"/>
<gene>
    <name evidence="1" type="ordered locus">MHC_02960</name>
</gene>
<dbReference type="OrthoDB" id="9825919at2"/>
<name>H6N732_MYCHN</name>
<dbReference type="AlphaFoldDB" id="H6N732"/>
<evidence type="ECO:0000313" key="2">
    <source>
        <dbReference type="Proteomes" id="UP000009135"/>
    </source>
</evidence>
<sequence>MTTSGTLRIVSAATLGAAGTGGAVYFGSKALSYSDSKGDKMKSIYTFGDKFVGRLVTVNASDNKWKIRLDKLNQAKIKSPREKGLPELTKQDDLHQWCINTSSEEFDAQRESVFESFCVLMNKEQISESLIQSGGQWKEANERIGKVEDSKLSPELKEIKNKVKANATSGTELKDWCVAKYDLPFKGDRDFEYVKLYCTEIVAASSASPSGP</sequence>
<proteinExistence type="predicted"/>
<protein>
    <submittedName>
        <fullName evidence="1">Uncharacterized protein</fullName>
    </submittedName>
</protein>
<dbReference type="EMBL" id="CP003199">
    <property type="protein sequence ID" value="AEW45454.1"/>
    <property type="molecule type" value="Genomic_DNA"/>
</dbReference>
<organism evidence="1 2">
    <name type="scientific">Mycoplasma haemocanis (strain Illinois)</name>
    <dbReference type="NCBI Taxonomy" id="1111676"/>
    <lineage>
        <taxon>Bacteria</taxon>
        <taxon>Bacillati</taxon>
        <taxon>Mycoplasmatota</taxon>
        <taxon>Mollicutes</taxon>
        <taxon>Mycoplasmataceae</taxon>
        <taxon>Mycoplasma</taxon>
    </lineage>
</organism>
<evidence type="ECO:0000313" key="1">
    <source>
        <dbReference type="EMBL" id="AEW45454.1"/>
    </source>
</evidence>
<dbReference type="HOGENOM" id="CLU_087258_0_0_14"/>
<dbReference type="Proteomes" id="UP000009135">
    <property type="component" value="Chromosome"/>
</dbReference>